<reference evidence="1 2" key="2">
    <citation type="submission" date="2018-11" db="EMBL/GenBank/DDBJ databases">
        <authorList>
            <consortium name="Pathogen Informatics"/>
        </authorList>
    </citation>
    <scope>NUCLEOTIDE SEQUENCE [LARGE SCALE GENOMIC DNA]</scope>
</reference>
<dbReference type="EMBL" id="UZAE01003738">
    <property type="protein sequence ID" value="VDO00716.1"/>
    <property type="molecule type" value="Genomic_DNA"/>
</dbReference>
<accession>A0A0R3TCR9</accession>
<evidence type="ECO:0000313" key="1">
    <source>
        <dbReference type="EMBL" id="VDO00716.1"/>
    </source>
</evidence>
<protein>
    <submittedName>
        <fullName evidence="3">NACHT_N domain-containing protein</fullName>
    </submittedName>
</protein>
<name>A0A0R3TCR9_RODNA</name>
<dbReference type="Proteomes" id="UP000278807">
    <property type="component" value="Unassembled WGS sequence"/>
</dbReference>
<dbReference type="WBParaSite" id="HNAJ_0000485801-mRNA-1">
    <property type="protein sequence ID" value="HNAJ_0000485801-mRNA-1"/>
    <property type="gene ID" value="HNAJ_0000485801"/>
</dbReference>
<dbReference type="OrthoDB" id="10481602at2759"/>
<evidence type="ECO:0000313" key="3">
    <source>
        <dbReference type="WBParaSite" id="HNAJ_0000485801-mRNA-1"/>
    </source>
</evidence>
<proteinExistence type="predicted"/>
<keyword evidence="2" id="KW-1185">Reference proteome</keyword>
<gene>
    <name evidence="1" type="ORF">HNAJ_LOCUS4856</name>
</gene>
<organism evidence="3">
    <name type="scientific">Rodentolepis nana</name>
    <name type="common">Dwarf tapeworm</name>
    <name type="synonym">Hymenolepis nana</name>
    <dbReference type="NCBI Taxonomy" id="102285"/>
    <lineage>
        <taxon>Eukaryota</taxon>
        <taxon>Metazoa</taxon>
        <taxon>Spiralia</taxon>
        <taxon>Lophotrochozoa</taxon>
        <taxon>Platyhelminthes</taxon>
        <taxon>Cestoda</taxon>
        <taxon>Eucestoda</taxon>
        <taxon>Cyclophyllidea</taxon>
        <taxon>Hymenolepididae</taxon>
        <taxon>Rodentolepis</taxon>
    </lineage>
</organism>
<sequence length="222" mass="25672">MAKVKGLKNPVLLKELADDMYKLKASLSKLSDDEVRYQLGDLLEHRRRRWISYIKDLYSLVGSYLKELAKHINEDTGEEYIPLIWTILNRLAPDALSKAKVSNKSVSLLSAIPRITDIYVEESEKRIRKLNEHELKKNLEFISSHSIKQYKIALLLLLFVEKAQYYACLTRKEKSIIQERIVNVFDTGADESDMLKVTYAIYLLRTVDTWLSGFVLSIKTAS</sequence>
<reference evidence="3" key="1">
    <citation type="submission" date="2017-02" db="UniProtKB">
        <authorList>
            <consortium name="WormBaseParasite"/>
        </authorList>
    </citation>
    <scope>IDENTIFICATION</scope>
</reference>
<evidence type="ECO:0000313" key="2">
    <source>
        <dbReference type="Proteomes" id="UP000278807"/>
    </source>
</evidence>
<dbReference type="AlphaFoldDB" id="A0A0R3TCR9"/>